<evidence type="ECO:0000259" key="2">
    <source>
        <dbReference type="Pfam" id="PF08881"/>
    </source>
</evidence>
<dbReference type="RefSeq" id="XP_009222073.1">
    <property type="nucleotide sequence ID" value="XM_009223809.1"/>
</dbReference>
<dbReference type="GeneID" id="20346455"/>
<accession>J3NXJ1</accession>
<reference evidence="4" key="5">
    <citation type="submission" date="2018-04" db="UniProtKB">
        <authorList>
            <consortium name="EnsemblFungi"/>
        </authorList>
    </citation>
    <scope>IDENTIFICATION</scope>
    <source>
        <strain evidence="4">R3-111a-1</strain>
    </source>
</reference>
<keyword evidence="5" id="KW-1185">Reference proteome</keyword>
<protein>
    <recommendedName>
        <fullName evidence="2">Cyanovirin-N domain-containing protein</fullName>
    </recommendedName>
</protein>
<reference evidence="4" key="4">
    <citation type="journal article" date="2015" name="G3 (Bethesda)">
        <title>Genome sequences of three phytopathogenic species of the Magnaporthaceae family of fungi.</title>
        <authorList>
            <person name="Okagaki L.H."/>
            <person name="Nunes C.C."/>
            <person name="Sailsbery J."/>
            <person name="Clay B."/>
            <person name="Brown D."/>
            <person name="John T."/>
            <person name="Oh Y."/>
            <person name="Young N."/>
            <person name="Fitzgerald M."/>
            <person name="Haas B.J."/>
            <person name="Zeng Q."/>
            <person name="Young S."/>
            <person name="Adiconis X."/>
            <person name="Fan L."/>
            <person name="Levin J.Z."/>
            <person name="Mitchell T.K."/>
            <person name="Okubara P.A."/>
            <person name="Farman M.L."/>
            <person name="Kohn L.M."/>
            <person name="Birren B."/>
            <person name="Ma L.-J."/>
            <person name="Dean R.A."/>
        </authorList>
    </citation>
    <scope>NUCLEOTIDE SEQUENCE</scope>
    <source>
        <strain evidence="4">R3-111a-1</strain>
    </source>
</reference>
<dbReference type="EMBL" id="GL385397">
    <property type="protein sequence ID" value="EJT76073.1"/>
    <property type="molecule type" value="Genomic_DNA"/>
</dbReference>
<reference evidence="3" key="2">
    <citation type="submission" date="2010-07" db="EMBL/GenBank/DDBJ databases">
        <authorList>
            <consortium name="The Broad Institute Genome Sequencing Platform"/>
            <consortium name="Broad Institute Genome Sequencing Center for Infectious Disease"/>
            <person name="Ma L.-J."/>
            <person name="Dead R."/>
            <person name="Young S."/>
            <person name="Zeng Q."/>
            <person name="Koehrsen M."/>
            <person name="Alvarado L."/>
            <person name="Berlin A."/>
            <person name="Chapman S.B."/>
            <person name="Chen Z."/>
            <person name="Freedman E."/>
            <person name="Gellesch M."/>
            <person name="Goldberg J."/>
            <person name="Griggs A."/>
            <person name="Gujja S."/>
            <person name="Heilman E.R."/>
            <person name="Heiman D."/>
            <person name="Hepburn T."/>
            <person name="Howarth C."/>
            <person name="Jen D."/>
            <person name="Larson L."/>
            <person name="Mehta T."/>
            <person name="Neiman D."/>
            <person name="Pearson M."/>
            <person name="Roberts A."/>
            <person name="Saif S."/>
            <person name="Shea T."/>
            <person name="Shenoy N."/>
            <person name="Sisk P."/>
            <person name="Stolte C."/>
            <person name="Sykes S."/>
            <person name="Walk T."/>
            <person name="White J."/>
            <person name="Yandava C."/>
            <person name="Haas B."/>
            <person name="Nusbaum C."/>
            <person name="Birren B."/>
        </authorList>
    </citation>
    <scope>NUCLEOTIDE SEQUENCE</scope>
    <source>
        <strain evidence="3">R3-111a-1</strain>
    </source>
</reference>
<dbReference type="AlphaFoldDB" id="J3NXJ1"/>
<name>J3NXJ1_GAET3</name>
<evidence type="ECO:0000313" key="4">
    <source>
        <dbReference type="EnsemblFungi" id="EJT76073"/>
    </source>
</evidence>
<dbReference type="VEuPathDB" id="FungiDB:GGTG_05997"/>
<dbReference type="Proteomes" id="UP000006039">
    <property type="component" value="Unassembled WGS sequence"/>
</dbReference>
<dbReference type="Gene3D" id="2.30.60.10">
    <property type="entry name" value="Cyanovirin-N"/>
    <property type="match status" value="1"/>
</dbReference>
<feature type="signal peptide" evidence="1">
    <location>
        <begin position="1"/>
        <end position="21"/>
    </location>
</feature>
<reference evidence="5" key="1">
    <citation type="submission" date="2010-07" db="EMBL/GenBank/DDBJ databases">
        <title>The genome sequence of Gaeumannomyces graminis var. tritici strain R3-111a-1.</title>
        <authorList>
            <consortium name="The Broad Institute Genome Sequencing Platform"/>
            <person name="Ma L.-J."/>
            <person name="Dead R."/>
            <person name="Young S."/>
            <person name="Zeng Q."/>
            <person name="Koehrsen M."/>
            <person name="Alvarado L."/>
            <person name="Berlin A."/>
            <person name="Chapman S.B."/>
            <person name="Chen Z."/>
            <person name="Freedman E."/>
            <person name="Gellesch M."/>
            <person name="Goldberg J."/>
            <person name="Griggs A."/>
            <person name="Gujja S."/>
            <person name="Heilman E.R."/>
            <person name="Heiman D."/>
            <person name="Hepburn T."/>
            <person name="Howarth C."/>
            <person name="Jen D."/>
            <person name="Larson L."/>
            <person name="Mehta T."/>
            <person name="Neiman D."/>
            <person name="Pearson M."/>
            <person name="Roberts A."/>
            <person name="Saif S."/>
            <person name="Shea T."/>
            <person name="Shenoy N."/>
            <person name="Sisk P."/>
            <person name="Stolte C."/>
            <person name="Sykes S."/>
            <person name="Walk T."/>
            <person name="White J."/>
            <person name="Yandava C."/>
            <person name="Haas B."/>
            <person name="Nusbaum C."/>
            <person name="Birren B."/>
        </authorList>
    </citation>
    <scope>NUCLEOTIDE SEQUENCE [LARGE SCALE GENOMIC DNA]</scope>
    <source>
        <strain evidence="5">R3-111a-1</strain>
    </source>
</reference>
<dbReference type="SUPFAM" id="SSF51322">
    <property type="entry name" value="Cyanovirin-N"/>
    <property type="match status" value="1"/>
</dbReference>
<dbReference type="InterPro" id="IPR036673">
    <property type="entry name" value="Cyanovirin-N_sf"/>
</dbReference>
<gene>
    <name evidence="4" type="primary">20346455</name>
    <name evidence="3" type="ORF">GGTG_05997</name>
</gene>
<organism evidence="3">
    <name type="scientific">Gaeumannomyces tritici (strain R3-111a-1)</name>
    <name type="common">Wheat and barley take-all root rot fungus</name>
    <name type="synonym">Gaeumannomyces graminis var. tritici</name>
    <dbReference type="NCBI Taxonomy" id="644352"/>
    <lineage>
        <taxon>Eukaryota</taxon>
        <taxon>Fungi</taxon>
        <taxon>Dikarya</taxon>
        <taxon>Ascomycota</taxon>
        <taxon>Pezizomycotina</taxon>
        <taxon>Sordariomycetes</taxon>
        <taxon>Sordariomycetidae</taxon>
        <taxon>Magnaporthales</taxon>
        <taxon>Magnaporthaceae</taxon>
        <taxon>Gaeumannomyces</taxon>
    </lineage>
</organism>
<evidence type="ECO:0000313" key="5">
    <source>
        <dbReference type="Proteomes" id="UP000006039"/>
    </source>
</evidence>
<evidence type="ECO:0000256" key="1">
    <source>
        <dbReference type="SAM" id="SignalP"/>
    </source>
</evidence>
<dbReference type="Pfam" id="PF08881">
    <property type="entry name" value="CVNH"/>
    <property type="match status" value="1"/>
</dbReference>
<dbReference type="EnsemblFungi" id="EJT76073">
    <property type="protein sequence ID" value="EJT76073"/>
    <property type="gene ID" value="GGTG_05997"/>
</dbReference>
<sequence>MSKMRCKWAICFLLGLGLCAAIDQRPMDDFGSSCDPRSIKVDGRHATAVCRTILGDLRCSRVDLTECIKNSYGSLQADPKESGPSFFQECFNCSNKPQTGGLATSAPTFLHCQCDPKTGAPRSNWPAAVMDINTVIDNIDGILQCNGRHGMLWHGC</sequence>
<feature type="domain" description="Cyanovirin-N" evidence="2">
    <location>
        <begin position="30"/>
        <end position="144"/>
    </location>
</feature>
<proteinExistence type="predicted"/>
<dbReference type="HOGENOM" id="CLU_143638_0_0_1"/>
<feature type="chain" id="PRO_5015094617" description="Cyanovirin-N domain-containing protein" evidence="1">
    <location>
        <begin position="22"/>
        <end position="156"/>
    </location>
</feature>
<dbReference type="InterPro" id="IPR011058">
    <property type="entry name" value="Cyanovirin-N"/>
</dbReference>
<keyword evidence="1" id="KW-0732">Signal</keyword>
<reference evidence="3" key="3">
    <citation type="submission" date="2010-09" db="EMBL/GenBank/DDBJ databases">
        <title>Annotation of Gaeumannomyces graminis var. tritici R3-111a-1.</title>
        <authorList>
            <consortium name="The Broad Institute Genome Sequencing Platform"/>
            <person name="Ma L.-J."/>
            <person name="Dead R."/>
            <person name="Young S.K."/>
            <person name="Zeng Q."/>
            <person name="Gargeya S."/>
            <person name="Fitzgerald M."/>
            <person name="Haas B."/>
            <person name="Abouelleil A."/>
            <person name="Alvarado L."/>
            <person name="Arachchi H.M."/>
            <person name="Berlin A."/>
            <person name="Brown A."/>
            <person name="Chapman S.B."/>
            <person name="Chen Z."/>
            <person name="Dunbar C."/>
            <person name="Freedman E."/>
            <person name="Gearin G."/>
            <person name="Gellesch M."/>
            <person name="Goldberg J."/>
            <person name="Griggs A."/>
            <person name="Gujja S."/>
            <person name="Heiman D."/>
            <person name="Howarth C."/>
            <person name="Larson L."/>
            <person name="Lui A."/>
            <person name="MacDonald P.J.P."/>
            <person name="Mehta T."/>
            <person name="Montmayeur A."/>
            <person name="Murphy C."/>
            <person name="Neiman D."/>
            <person name="Pearson M."/>
            <person name="Priest M."/>
            <person name="Roberts A."/>
            <person name="Saif S."/>
            <person name="Shea T."/>
            <person name="Shenoy N."/>
            <person name="Sisk P."/>
            <person name="Stolte C."/>
            <person name="Sykes S."/>
            <person name="Yandava C."/>
            <person name="Wortman J."/>
            <person name="Nusbaum C."/>
            <person name="Birren B."/>
        </authorList>
    </citation>
    <scope>NUCLEOTIDE SEQUENCE</scope>
    <source>
        <strain evidence="3">R3-111a-1</strain>
    </source>
</reference>
<evidence type="ECO:0000313" key="3">
    <source>
        <dbReference type="EMBL" id="EJT76073.1"/>
    </source>
</evidence>
<dbReference type="OrthoDB" id="2947935at2759"/>
<dbReference type="eggNOG" id="ENOG502T6A0">
    <property type="taxonomic scope" value="Eukaryota"/>
</dbReference>